<evidence type="ECO:0000313" key="4">
    <source>
        <dbReference type="EMBL" id="VDM37425.1"/>
    </source>
</evidence>
<dbReference type="GO" id="GO:0055087">
    <property type="term" value="C:Ski complex"/>
    <property type="evidence" value="ECO:0007669"/>
    <property type="project" value="InterPro"/>
</dbReference>
<gene>
    <name evidence="4" type="ORF">TCNE_LOCUS6132</name>
</gene>
<dbReference type="SUPFAM" id="SSF48452">
    <property type="entry name" value="TPR-like"/>
    <property type="match status" value="1"/>
</dbReference>
<keyword evidence="3" id="KW-0812">Transmembrane</keyword>
<dbReference type="WBParaSite" id="TCNE_0000613201-mRNA-1">
    <property type="protein sequence ID" value="TCNE_0000613201-mRNA-1"/>
    <property type="gene ID" value="TCNE_0000613201"/>
</dbReference>
<evidence type="ECO:0000256" key="3">
    <source>
        <dbReference type="SAM" id="Phobius"/>
    </source>
</evidence>
<keyword evidence="2" id="KW-0802">TPR repeat</keyword>
<keyword evidence="3" id="KW-1133">Transmembrane helix</keyword>
<dbReference type="PANTHER" id="PTHR15704:SF7">
    <property type="entry name" value="SUPERKILLER COMPLEX PROTEIN 3"/>
    <property type="match status" value="1"/>
</dbReference>
<dbReference type="InterPro" id="IPR039226">
    <property type="entry name" value="Ski3/TTC37"/>
</dbReference>
<dbReference type="PANTHER" id="PTHR15704">
    <property type="entry name" value="SUPERKILLER 3 PROTEIN-RELATED"/>
    <property type="match status" value="1"/>
</dbReference>
<keyword evidence="3" id="KW-0472">Membrane</keyword>
<dbReference type="Gene3D" id="1.25.40.10">
    <property type="entry name" value="Tetratricopeptide repeat domain"/>
    <property type="match status" value="1"/>
</dbReference>
<dbReference type="AlphaFoldDB" id="A0A183UCB2"/>
<evidence type="ECO:0000313" key="5">
    <source>
        <dbReference type="Proteomes" id="UP000050794"/>
    </source>
</evidence>
<name>A0A183UCB2_TOXCA</name>
<proteinExistence type="predicted"/>
<evidence type="ECO:0000256" key="2">
    <source>
        <dbReference type="ARBA" id="ARBA00022803"/>
    </source>
</evidence>
<accession>A0A183UCB2</accession>
<evidence type="ECO:0000313" key="6">
    <source>
        <dbReference type="WBParaSite" id="TCNE_0000613201-mRNA-1"/>
    </source>
</evidence>
<keyword evidence="1" id="KW-0677">Repeat</keyword>
<dbReference type="Proteomes" id="UP000050794">
    <property type="component" value="Unassembled WGS sequence"/>
</dbReference>
<dbReference type="InterPro" id="IPR011990">
    <property type="entry name" value="TPR-like_helical_dom_sf"/>
</dbReference>
<dbReference type="EMBL" id="UYWY01019443">
    <property type="protein sequence ID" value="VDM37425.1"/>
    <property type="molecule type" value="Genomic_DNA"/>
</dbReference>
<feature type="transmembrane region" description="Helical" evidence="3">
    <location>
        <begin position="180"/>
        <end position="202"/>
    </location>
</feature>
<sequence>MLHQCAHTTQYMVVLHTDVLMRMAYRETSPSKRISLLNRLFELINTTPEGGQNSLAFLKIIADSLMLVAKFGEETLVKFIFPKAWPIGSRNDVLKIAVDAYFAITKLHPSAESWNDLGLAFLLRSRLSGDKRMAERAAVSFEHALAMSKCKQTQSVLWANMAQAVLLAGSPVSSLHCAKAAILLNANNALAWSMLALLLITLSKYESSQRALDMAMKDDAKTAETWSLQDLFMASSEGKGSIKRYTIFAYLFGHRMFYYYFQKLAVERFTFHAMRALHSGSLIKNVNMFNFDAVHDFVEMGNTDDELFFFTALLAEYMGCFTIALRYMDMCDSFPNDHLYNIHRQRIAVRTYVVFSWSPSAILQSGEIDGCVESLRNLAHLYSLKTDQLYGELLACSTDYSEHFDVLSKGDTERMRALLAQNNCDISSVLLVSALICFRKSVSNGMVKVVRHMCPKHPLLGLYPPGSTADADDEFSYDVGKKSDALSSYHNNFSEVLLYYCVICYVNFYVICFIIFTPSLSAFLYLKI</sequence>
<reference evidence="4 5" key="2">
    <citation type="submission" date="2018-11" db="EMBL/GenBank/DDBJ databases">
        <authorList>
            <consortium name="Pathogen Informatics"/>
        </authorList>
    </citation>
    <scope>NUCLEOTIDE SEQUENCE [LARGE SCALE GENOMIC DNA]</scope>
</reference>
<protein>
    <submittedName>
        <fullName evidence="6">Cohesin loading complex subunit SCC4 homolog</fullName>
    </submittedName>
</protein>
<reference evidence="6" key="1">
    <citation type="submission" date="2016-06" db="UniProtKB">
        <authorList>
            <consortium name="WormBaseParasite"/>
        </authorList>
    </citation>
    <scope>IDENTIFICATION</scope>
</reference>
<organism evidence="5 6">
    <name type="scientific">Toxocara canis</name>
    <name type="common">Canine roundworm</name>
    <dbReference type="NCBI Taxonomy" id="6265"/>
    <lineage>
        <taxon>Eukaryota</taxon>
        <taxon>Metazoa</taxon>
        <taxon>Ecdysozoa</taxon>
        <taxon>Nematoda</taxon>
        <taxon>Chromadorea</taxon>
        <taxon>Rhabditida</taxon>
        <taxon>Spirurina</taxon>
        <taxon>Ascaridomorpha</taxon>
        <taxon>Ascaridoidea</taxon>
        <taxon>Toxocaridae</taxon>
        <taxon>Toxocara</taxon>
    </lineage>
</organism>
<evidence type="ECO:0000256" key="1">
    <source>
        <dbReference type="ARBA" id="ARBA00022737"/>
    </source>
</evidence>
<feature type="transmembrane region" description="Helical" evidence="3">
    <location>
        <begin position="497"/>
        <end position="526"/>
    </location>
</feature>
<keyword evidence="5" id="KW-1185">Reference proteome</keyword>
<dbReference type="GO" id="GO:0006401">
    <property type="term" value="P:RNA catabolic process"/>
    <property type="evidence" value="ECO:0007669"/>
    <property type="project" value="InterPro"/>
</dbReference>